<proteinExistence type="predicted"/>
<evidence type="ECO:0000313" key="2">
    <source>
        <dbReference type="Proteomes" id="UP001059780"/>
    </source>
</evidence>
<organism evidence="1 2">
    <name type="scientific">Hangzhou levivirus 2</name>
    <dbReference type="NCBI Taxonomy" id="2905508"/>
    <lineage>
        <taxon>Viruses</taxon>
        <taxon>Riboviria</taxon>
        <taxon>Orthornavirae</taxon>
        <taxon>Lenarviricota</taxon>
        <taxon>Leviviricetes</taxon>
        <taxon>Norzivirales</taxon>
        <taxon>Duinviridae</taxon>
        <taxon>Cubpivirus</taxon>
        <taxon>Cubpivirus chilonishabitans</taxon>
    </lineage>
</organism>
<sequence length="128" mass="13447">MSKTYKFMTTSGSGLVFANVQKPTDVIRFSGSSVNVPGTVNGRRVQAVKNTITMNEQVAVLPEGCTDTCSALIATLSASVSFSGPVSTKDQLTSAWANLKQAVDEAIATDNILLGFKPAATRTFVLGE</sequence>
<dbReference type="EMBL" id="MZ210001">
    <property type="protein sequence ID" value="UHR49860.1"/>
    <property type="molecule type" value="Genomic_RNA"/>
</dbReference>
<protein>
    <submittedName>
        <fullName evidence="1">Uncharacterized protein</fullName>
    </submittedName>
</protein>
<accession>A0A8K1XGF8</accession>
<keyword evidence="2" id="KW-1185">Reference proteome</keyword>
<dbReference type="Proteomes" id="UP001059780">
    <property type="component" value="Segment"/>
</dbReference>
<name>A0A8K1XGF8_9VIRU</name>
<reference evidence="1" key="1">
    <citation type="submission" date="2021-05" db="EMBL/GenBank/DDBJ databases">
        <authorList>
            <person name="Feng G."/>
        </authorList>
    </citation>
    <scope>NUCLEOTIDE SEQUENCE</scope>
    <source>
        <strain evidence="1">EHMFS237</strain>
    </source>
</reference>
<evidence type="ECO:0000313" key="1">
    <source>
        <dbReference type="EMBL" id="UHR49860.1"/>
    </source>
</evidence>